<organism evidence="1 2">
    <name type="scientific">Steinernema carpocapsae</name>
    <name type="common">Entomopathogenic nematode</name>
    <dbReference type="NCBI Taxonomy" id="34508"/>
    <lineage>
        <taxon>Eukaryota</taxon>
        <taxon>Metazoa</taxon>
        <taxon>Ecdysozoa</taxon>
        <taxon>Nematoda</taxon>
        <taxon>Chromadorea</taxon>
        <taxon>Rhabditida</taxon>
        <taxon>Tylenchina</taxon>
        <taxon>Panagrolaimomorpha</taxon>
        <taxon>Strongyloidoidea</taxon>
        <taxon>Steinernematidae</taxon>
        <taxon>Steinernema</taxon>
    </lineage>
</organism>
<evidence type="ECO:0000313" key="2">
    <source>
        <dbReference type="Proteomes" id="UP000298663"/>
    </source>
</evidence>
<accession>A0A4U5PBL9</accession>
<evidence type="ECO:0000313" key="1">
    <source>
        <dbReference type="EMBL" id="TKR93561.1"/>
    </source>
</evidence>
<reference evidence="1 2" key="2">
    <citation type="journal article" date="2019" name="G3 (Bethesda)">
        <title>Hybrid Assembly of the Genome of the Entomopathogenic Nematode Steinernema carpocapsae Identifies the X-Chromosome.</title>
        <authorList>
            <person name="Serra L."/>
            <person name="Macchietto M."/>
            <person name="Macias-Munoz A."/>
            <person name="McGill C.J."/>
            <person name="Rodriguez I.M."/>
            <person name="Rodriguez B."/>
            <person name="Murad R."/>
            <person name="Mortazavi A."/>
        </authorList>
    </citation>
    <scope>NUCLEOTIDE SEQUENCE [LARGE SCALE GENOMIC DNA]</scope>
    <source>
        <strain evidence="1 2">ALL</strain>
    </source>
</reference>
<dbReference type="AlphaFoldDB" id="A0A4U5PBL9"/>
<dbReference type="EMBL" id="AZBU02000002">
    <property type="protein sequence ID" value="TKR93561.1"/>
    <property type="molecule type" value="Genomic_DNA"/>
</dbReference>
<keyword evidence="2" id="KW-1185">Reference proteome</keyword>
<gene>
    <name evidence="1" type="ORF">L596_007988</name>
</gene>
<protein>
    <submittedName>
        <fullName evidence="1">Uncharacterized protein</fullName>
    </submittedName>
</protein>
<reference evidence="1 2" key="1">
    <citation type="journal article" date="2015" name="Genome Biol.">
        <title>Comparative genomics of Steinernema reveals deeply conserved gene regulatory networks.</title>
        <authorList>
            <person name="Dillman A.R."/>
            <person name="Macchietto M."/>
            <person name="Porter C.F."/>
            <person name="Rogers A."/>
            <person name="Williams B."/>
            <person name="Antoshechkin I."/>
            <person name="Lee M.M."/>
            <person name="Goodwin Z."/>
            <person name="Lu X."/>
            <person name="Lewis E.E."/>
            <person name="Goodrich-Blair H."/>
            <person name="Stock S.P."/>
            <person name="Adams B.J."/>
            <person name="Sternberg P.W."/>
            <person name="Mortazavi A."/>
        </authorList>
    </citation>
    <scope>NUCLEOTIDE SEQUENCE [LARGE SCALE GENOMIC DNA]</scope>
    <source>
        <strain evidence="1 2">ALL</strain>
    </source>
</reference>
<dbReference type="Proteomes" id="UP000298663">
    <property type="component" value="Unassembled WGS sequence"/>
</dbReference>
<name>A0A4U5PBL9_STECR</name>
<comment type="caution">
    <text evidence="1">The sequence shown here is derived from an EMBL/GenBank/DDBJ whole genome shotgun (WGS) entry which is preliminary data.</text>
</comment>
<proteinExistence type="predicted"/>
<sequence length="66" mass="7113">MSLRERGGSCAAYHRITLVTGPLPGFLNFACLLNFACPFPAPSGVSSRVEPEFRAPLPSRRVLPAL</sequence>